<dbReference type="EMBL" id="BKCJ010004161">
    <property type="protein sequence ID" value="GEU59377.1"/>
    <property type="molecule type" value="Genomic_DNA"/>
</dbReference>
<evidence type="ECO:0000256" key="1">
    <source>
        <dbReference type="SAM" id="MobiDB-lite"/>
    </source>
</evidence>
<dbReference type="AlphaFoldDB" id="A0A6L2LEP1"/>
<protein>
    <submittedName>
        <fullName evidence="2">Uncharacterized protein</fullName>
    </submittedName>
</protein>
<comment type="caution">
    <text evidence="2">The sequence shown here is derived from an EMBL/GenBank/DDBJ whole genome shotgun (WGS) entry which is preliminary data.</text>
</comment>
<feature type="region of interest" description="Disordered" evidence="1">
    <location>
        <begin position="1"/>
        <end position="31"/>
    </location>
</feature>
<evidence type="ECO:0000313" key="2">
    <source>
        <dbReference type="EMBL" id="GEU59377.1"/>
    </source>
</evidence>
<gene>
    <name evidence="2" type="ORF">Tci_031355</name>
</gene>
<organism evidence="2">
    <name type="scientific">Tanacetum cinerariifolium</name>
    <name type="common">Dalmatian daisy</name>
    <name type="synonym">Chrysanthemum cinerariifolium</name>
    <dbReference type="NCBI Taxonomy" id="118510"/>
    <lineage>
        <taxon>Eukaryota</taxon>
        <taxon>Viridiplantae</taxon>
        <taxon>Streptophyta</taxon>
        <taxon>Embryophyta</taxon>
        <taxon>Tracheophyta</taxon>
        <taxon>Spermatophyta</taxon>
        <taxon>Magnoliopsida</taxon>
        <taxon>eudicotyledons</taxon>
        <taxon>Gunneridae</taxon>
        <taxon>Pentapetalae</taxon>
        <taxon>asterids</taxon>
        <taxon>campanulids</taxon>
        <taxon>Asterales</taxon>
        <taxon>Asteraceae</taxon>
        <taxon>Asteroideae</taxon>
        <taxon>Anthemideae</taxon>
        <taxon>Anthemidinae</taxon>
        <taxon>Tanacetum</taxon>
    </lineage>
</organism>
<name>A0A6L2LEP1_TANCI</name>
<proteinExistence type="predicted"/>
<accession>A0A6L2LEP1</accession>
<sequence length="217" mass="24559">MPHTFPARPQIHISGHQPSSSLPTPPHHLHPQLRTITTIPNIKRPPPRQYYLHRTTPQPTPPINHHHHHHIAATTSPINTIPPSSPPRLVIFFGPRTTIPATNHGCVRWFDAAPRVRLFVYLTRHKVRLVSITAPYGKGAFGFIHNKGAFDFCSYNRLGAFGLVYKRPKGCVWLLFIDLGCVVYKIRMRLVFGIEQQERLVDVETAVGVFVFVAIAD</sequence>
<reference evidence="2" key="1">
    <citation type="journal article" date="2019" name="Sci. Rep.">
        <title>Draft genome of Tanacetum cinerariifolium, the natural source of mosquito coil.</title>
        <authorList>
            <person name="Yamashiro T."/>
            <person name="Shiraishi A."/>
            <person name="Satake H."/>
            <person name="Nakayama K."/>
        </authorList>
    </citation>
    <scope>NUCLEOTIDE SEQUENCE</scope>
</reference>